<keyword evidence="3" id="KW-1185">Reference proteome</keyword>
<proteinExistence type="predicted"/>
<gene>
    <name evidence="2" type="ORF">NB700_003867</name>
</gene>
<sequence>MFPEKAYRILPARAPRTRINCTTCTGGACPHIAPMYSRSSEPVQFERDCAAVMVPQGDAVTLPAGSYGYITQALGGSYTVFVEGNLFRIAGKDGDAIGKEPPPGLELPEDAGDEQVEALIWQQLRTCFDPEIPFNIVDLGLIYDVTMHAREDGQRTVEVKMTLTAPGCGMGEILVDDVRSKLEMIPTIAEADVELVFDPPWGRHMMSEAARLETGML</sequence>
<dbReference type="Proteomes" id="UP001320843">
    <property type="component" value="Unassembled WGS sequence"/>
</dbReference>
<comment type="caution">
    <text evidence="2">The sequence shown here is derived from an EMBL/GenBank/DDBJ whole genome shotgun (WGS) entry which is preliminary data.</text>
</comment>
<evidence type="ECO:0000259" key="1">
    <source>
        <dbReference type="Pfam" id="PF01883"/>
    </source>
</evidence>
<reference evidence="2 3" key="1">
    <citation type="submission" date="2022-06" db="EMBL/GenBank/DDBJ databases">
        <title>Dynamics of rice microbiomes reveals core vertical transmitted seed endophytes.</title>
        <authorList>
            <person name="Liao K."/>
            <person name="Zhang X."/>
        </authorList>
    </citation>
    <scope>NUCLEOTIDE SEQUENCE [LARGE SCALE GENOMIC DNA]</scope>
    <source>
        <strain evidence="2 3">YT10-10-1</strain>
    </source>
</reference>
<feature type="domain" description="MIP18 family-like" evidence="1">
    <location>
        <begin position="120"/>
        <end position="193"/>
    </location>
</feature>
<dbReference type="InterPro" id="IPR002744">
    <property type="entry name" value="MIP18-like"/>
</dbReference>
<accession>A0ABT3E0K4</accession>
<protein>
    <recommendedName>
        <fullName evidence="1">MIP18 family-like domain-containing protein</fullName>
    </recommendedName>
</protein>
<dbReference type="NCBIfam" id="TIGR03406">
    <property type="entry name" value="FeS_long_SufT"/>
    <property type="match status" value="1"/>
</dbReference>
<evidence type="ECO:0000313" key="2">
    <source>
        <dbReference type="EMBL" id="MCW0401311.1"/>
    </source>
</evidence>
<name>A0ABT3E0K4_9XANT</name>
<dbReference type="InterPro" id="IPR052339">
    <property type="entry name" value="Fe-S_Maturation_MIP18"/>
</dbReference>
<dbReference type="SUPFAM" id="SSF117916">
    <property type="entry name" value="Fe-S cluster assembly (FSCA) domain-like"/>
    <property type="match status" value="1"/>
</dbReference>
<dbReference type="Pfam" id="PF01883">
    <property type="entry name" value="FeS_assembly_P"/>
    <property type="match status" value="1"/>
</dbReference>
<dbReference type="InterPro" id="IPR034904">
    <property type="entry name" value="FSCA_dom_sf"/>
</dbReference>
<evidence type="ECO:0000313" key="3">
    <source>
        <dbReference type="Proteomes" id="UP001320843"/>
    </source>
</evidence>
<dbReference type="EMBL" id="JANFWR010000041">
    <property type="protein sequence ID" value="MCW0401311.1"/>
    <property type="molecule type" value="Genomic_DNA"/>
</dbReference>
<dbReference type="Gene3D" id="3.30.300.130">
    <property type="entry name" value="Fe-S cluster assembly (FSCA)"/>
    <property type="match status" value="1"/>
</dbReference>
<dbReference type="PANTHER" id="PTHR42831">
    <property type="entry name" value="FE-S PROTEIN MATURATION AUXILIARY FACTOR YITW"/>
    <property type="match status" value="1"/>
</dbReference>
<dbReference type="PROSITE" id="PS51257">
    <property type="entry name" value="PROKAR_LIPOPROTEIN"/>
    <property type="match status" value="1"/>
</dbReference>
<organism evidence="2 3">
    <name type="scientific">Xanthomonas sacchari</name>
    <dbReference type="NCBI Taxonomy" id="56458"/>
    <lineage>
        <taxon>Bacteria</taxon>
        <taxon>Pseudomonadati</taxon>
        <taxon>Pseudomonadota</taxon>
        <taxon>Gammaproteobacteria</taxon>
        <taxon>Lysobacterales</taxon>
        <taxon>Lysobacteraceae</taxon>
        <taxon>Xanthomonas</taxon>
    </lineage>
</organism>
<dbReference type="InterPro" id="IPR017776">
    <property type="entry name" value="FeS_assembly_SufT_put"/>
</dbReference>
<dbReference type="PANTHER" id="PTHR42831:SF1">
    <property type="entry name" value="FE-S PROTEIN MATURATION AUXILIARY FACTOR YITW"/>
    <property type="match status" value="1"/>
</dbReference>